<feature type="region of interest" description="Disordered" evidence="2">
    <location>
        <begin position="248"/>
        <end position="272"/>
    </location>
</feature>
<feature type="region of interest" description="Disordered" evidence="2">
    <location>
        <begin position="156"/>
        <end position="182"/>
    </location>
</feature>
<dbReference type="OrthoDB" id="9044152at2759"/>
<dbReference type="GO" id="GO:0005634">
    <property type="term" value="C:nucleus"/>
    <property type="evidence" value="ECO:0007669"/>
    <property type="project" value="TreeGrafter"/>
</dbReference>
<feature type="region of interest" description="Disordered" evidence="2">
    <location>
        <begin position="622"/>
        <end position="672"/>
    </location>
</feature>
<feature type="compositionally biased region" description="Basic and acidic residues" evidence="2">
    <location>
        <begin position="74"/>
        <end position="95"/>
    </location>
</feature>
<evidence type="ECO:0000259" key="3">
    <source>
        <dbReference type="PROSITE" id="PS50010"/>
    </source>
</evidence>
<dbReference type="RefSeq" id="XP_013921803.1">
    <property type="nucleotide sequence ID" value="XM_014066328.1"/>
</dbReference>
<dbReference type="PANTHER" id="PTHR12845:SF2">
    <property type="entry name" value="DH DOMAIN-CONTAINING PROTEIN-RELATED"/>
    <property type="match status" value="1"/>
</dbReference>
<dbReference type="InterPro" id="IPR011993">
    <property type="entry name" value="PH-like_dom_sf"/>
</dbReference>
<feature type="compositionally biased region" description="Polar residues" evidence="2">
    <location>
        <begin position="337"/>
        <end position="346"/>
    </location>
</feature>
<sequence>MEPEQIQETHLFPRTTHRIHETSDPASAKKYHDVTETFIMSQVPGSEELEEKEDSSLSNDLALLFVMKEHMWDGSSHPVEKDPSQEPERGPRDLENWEESSDGKQNLSEGQLSLKESRESSLDSLDGEFVSCSSTNSQSFLLDTTSPALSYPRAVSAGQMESQVRDSSFGQSPSLCDTHSPTRHEESAMTDALPCQEDSVNESPLVIHHNVSDCHKSADFSNWKLETQQEESRSSYDGMDVAMRINELSPKGEEVSNRLSNPSSEEEELNLEGTQRKADNILFQISAKETEEHSDVDDETGGLEENVLNFLVLQLQEEEESNAEGSSSPLLKKNIQTDDNVSNVNCEESESDQNRLSSTTRKPEFAESKALELAGSEEEGGKDLNEKAAKSNTATNLEEVERSHKDQEEQEWMVRATIDSAPIRSGQDTLDSLENNLALSGLNDNSSEELAFSLKEVSSADHSPTSGCILPEPCIQTTTIPFPGMTPAGFQPGSGRPRMQAALYHSSGEVEDSGIYDEAKTMFCGDQDSAQPTVGFGEEDVGKEENARSVDGGQITQLFTDVASGNDSRDLHGSQATDSSSDAKENPVPSLRTIITALLQEGPIKGATDETVTCAGDESVLHFSSQPGRATGDDEASVSDSDGDDRLPTFGEDVLEDTQSSPSKDLPNPSLEEGLSNIAKEMIKLSLSSWGSVEDTTENDVKSHRQPKPTIKNAALTGKEAATDTYCTEDESLTSESPYFAGKERTECGCNADSLPSCRTLFAMTTDAAQLTQPLAPVPEGDSEQMLSFKSASFLSSRKPLQFVIAPSTANFNAQPTPPGLNPDRLLEQLSSSNQVNPLAPKSSANETLLEHSSLAPETRLSEQLSASEGDLDQCCQVPHSAHSFKQSVPVSHHATLPILSRRSVFPSFSINAGSQRTKEIAQSVAAGPGHNFQAQAPRIAVSRGSHRSQSDSNSRKHLLVGDNPSTQQRTNTSENSPHTGSNEPTHLSPQVGRRASWNSSSISKRGDLVLVSSLDDTTEEFSGLPLATCSELGLSFSDLQGGFLGNGAMGADSFISVSEMVSKFEDTPDGRSSSYTLHSSGGREKLCETKSANVRQAPSLLAFSNPIHFLQLGPPSPPSFPYPGGHQDLQWPEQETKISDDPIASFSEGPGRFRKVLEKTVGEPVSLAIHRRGLEGRHPRLEKSSSCPDKNTIGLGTKESAFGTKKQEAGAKQRAKSKDWHRQRLRKISMPTDGAVDISIASLHSKEEASAHKDRANHLDFVKYGEKKTSESLENIKRRRSKLINSSKLLYQEYSDDALNKAIQSQKQIDSLSEEVEPISPKLRRKVPISQDSYLQRLSVSSGSSLWQDIPMVRGSTMLLSMTREEQKLQEAKFELIASEASYLRSLNVAVDHFQHSQELQGVLTTQDKQWLFSRLQDVRDVSANFLFELEEKLEENMFTFNVCDVALRNAPEFRRVYLPYVTNQTYQDQTFRRLMNGVPAFQQVLEKLESDPVCQRLSLKSFLILPFQRITRLKLLLQNILKRIPPGADEEVQATQAYDALEKLIKDCNANVQRMKSTEELIHLSQNMEFECKIFPLISQSRRLVKHGELTALEYNISLKWKLTTRPIYLHLFNDYLLLSRPRENGRFIVFDYAASSDVRGEKCEMKLHGDNKNLFRLFLLQNNQGKKVEFLFRTETQ</sequence>
<dbReference type="SUPFAM" id="SSF48065">
    <property type="entry name" value="DBL homology domain (DH-domain)"/>
    <property type="match status" value="1"/>
</dbReference>
<feature type="compositionally biased region" description="Acidic residues" evidence="2">
    <location>
        <begin position="633"/>
        <end position="643"/>
    </location>
</feature>
<dbReference type="InterPro" id="IPR000219">
    <property type="entry name" value="DH_dom"/>
</dbReference>
<name>A0A6I9YCD9_9SAUR</name>
<dbReference type="Pfam" id="PF00621">
    <property type="entry name" value="RhoGEF"/>
    <property type="match status" value="1"/>
</dbReference>
<feature type="compositionally biased region" description="Basic and acidic residues" evidence="2">
    <location>
        <begin position="1206"/>
        <end position="1221"/>
    </location>
</feature>
<feature type="domain" description="DH" evidence="3">
    <location>
        <begin position="1369"/>
        <end position="1553"/>
    </location>
</feature>
<accession>A0A6I9YCD9</accession>
<dbReference type="PANTHER" id="PTHR12845">
    <property type="entry name" value="GUANINE NUCLEOTIDE EXCHANGE FACTOR"/>
    <property type="match status" value="1"/>
</dbReference>
<gene>
    <name evidence="5" type="primary">LOC106548842</name>
</gene>
<evidence type="ECO:0000313" key="5">
    <source>
        <dbReference type="RefSeq" id="XP_013921803.1"/>
    </source>
</evidence>
<feature type="compositionally biased region" description="Basic and acidic residues" evidence="2">
    <location>
        <begin position="361"/>
        <end position="370"/>
    </location>
</feature>
<feature type="compositionally biased region" description="Polar residues" evidence="2">
    <location>
        <begin position="835"/>
        <end position="847"/>
    </location>
</feature>
<dbReference type="InterPro" id="IPR047271">
    <property type="entry name" value="Ephexin-like"/>
</dbReference>
<keyword evidence="4" id="KW-1185">Reference proteome</keyword>
<dbReference type="GeneID" id="106548842"/>
<dbReference type="KEGG" id="tsr:106548842"/>
<feature type="region of interest" description="Disordered" evidence="2">
    <location>
        <begin position="1"/>
        <end position="30"/>
    </location>
</feature>
<feature type="region of interest" description="Disordered" evidence="2">
    <location>
        <begin position="318"/>
        <end position="410"/>
    </location>
</feature>
<feature type="compositionally biased region" description="Basic and acidic residues" evidence="2">
    <location>
        <begin position="379"/>
        <end position="389"/>
    </location>
</feature>
<feature type="compositionally biased region" description="Polar residues" evidence="2">
    <location>
        <begin position="159"/>
        <end position="179"/>
    </location>
</feature>
<feature type="region of interest" description="Disordered" evidence="2">
    <location>
        <begin position="74"/>
        <end position="120"/>
    </location>
</feature>
<feature type="compositionally biased region" description="Polar residues" evidence="2">
    <location>
        <begin position="964"/>
        <end position="989"/>
    </location>
</feature>
<feature type="region of interest" description="Disordered" evidence="2">
    <location>
        <begin position="940"/>
        <end position="1000"/>
    </location>
</feature>
<reference evidence="5" key="1">
    <citation type="submission" date="2025-08" db="UniProtKB">
        <authorList>
            <consortium name="RefSeq"/>
        </authorList>
    </citation>
    <scope>IDENTIFICATION</scope>
</reference>
<dbReference type="PROSITE" id="PS50010">
    <property type="entry name" value="DH_2"/>
    <property type="match status" value="1"/>
</dbReference>
<dbReference type="GO" id="GO:0005737">
    <property type="term" value="C:cytoplasm"/>
    <property type="evidence" value="ECO:0007669"/>
    <property type="project" value="TreeGrafter"/>
</dbReference>
<feature type="region of interest" description="Disordered" evidence="2">
    <location>
        <begin position="564"/>
        <end position="588"/>
    </location>
</feature>
<dbReference type="CDD" id="cd01221">
    <property type="entry name" value="PH_ephexin"/>
    <property type="match status" value="1"/>
</dbReference>
<dbReference type="InterPro" id="IPR035899">
    <property type="entry name" value="DBL_dom_sf"/>
</dbReference>
<dbReference type="FunFam" id="1.20.900.10:FF:000007">
    <property type="entry name" value="rho guanine nucleotide exchange factor 19"/>
    <property type="match status" value="1"/>
</dbReference>
<dbReference type="Gene3D" id="2.30.29.30">
    <property type="entry name" value="Pleckstrin-homology domain (PH domain)/Phosphotyrosine-binding domain (PTB)"/>
    <property type="match status" value="1"/>
</dbReference>
<protein>
    <submittedName>
        <fullName evidence="5">Uncharacterized protein LOC106548842</fullName>
    </submittedName>
</protein>
<dbReference type="CDD" id="cd00160">
    <property type="entry name" value="RhoGEF"/>
    <property type="match status" value="1"/>
</dbReference>
<proteinExistence type="predicted"/>
<dbReference type="Proteomes" id="UP000504617">
    <property type="component" value="Unplaced"/>
</dbReference>
<evidence type="ECO:0000256" key="2">
    <source>
        <dbReference type="SAM" id="MobiDB-lite"/>
    </source>
</evidence>
<organism evidence="4 5">
    <name type="scientific">Thamnophis sirtalis</name>
    <dbReference type="NCBI Taxonomy" id="35019"/>
    <lineage>
        <taxon>Eukaryota</taxon>
        <taxon>Metazoa</taxon>
        <taxon>Chordata</taxon>
        <taxon>Craniata</taxon>
        <taxon>Vertebrata</taxon>
        <taxon>Euteleostomi</taxon>
        <taxon>Lepidosauria</taxon>
        <taxon>Squamata</taxon>
        <taxon>Bifurcata</taxon>
        <taxon>Unidentata</taxon>
        <taxon>Episquamata</taxon>
        <taxon>Toxicofera</taxon>
        <taxon>Serpentes</taxon>
        <taxon>Colubroidea</taxon>
        <taxon>Colubridae</taxon>
        <taxon>Natricinae</taxon>
        <taxon>Thamnophis</taxon>
    </lineage>
</organism>
<evidence type="ECO:0000256" key="1">
    <source>
        <dbReference type="ARBA" id="ARBA00022658"/>
    </source>
</evidence>
<dbReference type="SUPFAM" id="SSF50729">
    <property type="entry name" value="PH domain-like"/>
    <property type="match status" value="1"/>
</dbReference>
<feature type="region of interest" description="Disordered" evidence="2">
    <location>
        <begin position="835"/>
        <end position="867"/>
    </location>
</feature>
<keyword evidence="1" id="KW-0344">Guanine-nucleotide releasing factor</keyword>
<dbReference type="SMART" id="SM00325">
    <property type="entry name" value="RhoGEF"/>
    <property type="match status" value="1"/>
</dbReference>
<dbReference type="Gene3D" id="1.20.900.10">
    <property type="entry name" value="Dbl homology (DH) domain"/>
    <property type="match status" value="1"/>
</dbReference>
<dbReference type="InterPro" id="IPR047270">
    <property type="entry name" value="PH_ephexin"/>
</dbReference>
<evidence type="ECO:0000313" key="4">
    <source>
        <dbReference type="Proteomes" id="UP000504617"/>
    </source>
</evidence>
<dbReference type="GO" id="GO:0005085">
    <property type="term" value="F:guanyl-nucleotide exchange factor activity"/>
    <property type="evidence" value="ECO:0007669"/>
    <property type="project" value="UniProtKB-KW"/>
</dbReference>
<feature type="region of interest" description="Disordered" evidence="2">
    <location>
        <begin position="1177"/>
        <end position="1221"/>
    </location>
</feature>